<reference evidence="5" key="1">
    <citation type="submission" date="2020-02" db="EMBL/GenBank/DDBJ databases">
        <authorList>
            <person name="Scholz U."/>
            <person name="Mascher M."/>
            <person name="Fiebig A."/>
        </authorList>
    </citation>
    <scope>NUCLEOTIDE SEQUENCE</scope>
</reference>
<feature type="compositionally biased region" description="Low complexity" evidence="3">
    <location>
        <begin position="7"/>
        <end position="27"/>
    </location>
</feature>
<dbReference type="SUPFAM" id="SSF54928">
    <property type="entry name" value="RNA-binding domain, RBD"/>
    <property type="match status" value="1"/>
</dbReference>
<feature type="domain" description="RRM" evidence="4">
    <location>
        <begin position="35"/>
        <end position="112"/>
    </location>
</feature>
<dbReference type="Gene3D" id="3.30.70.330">
    <property type="match status" value="1"/>
</dbReference>
<name>A0A7I8LDD8_SPIIN</name>
<dbReference type="CDD" id="cd12384">
    <property type="entry name" value="RRM_RBM24_RBM38_like"/>
    <property type="match status" value="1"/>
</dbReference>
<gene>
    <name evidence="5" type="ORF">SI8410_14018701</name>
</gene>
<sequence length="281" mass="30281">MAHRHGVPVSTPGSGSSSGSSQPFPNSPFGDTAHTKLFVGGLAWETRSEALRRYFERFGEILEAVVITHKNTGKSKGYGFVTFRDPESAVKACADPNPIIDGRRANCNLASLGRLQTSPSYARLRVAAPHFGLPSPPGAYVGNPGYPQPVPYGFQPGFPYQMYGYPTYGPEHMFPQNLYNPFVGQQYFQIHGVPGVVNPTFYPLEQLVPGGGDYPVIPGYGVPTHHSLQFRTPNINSSAPTIPTIQPPYPTGVAPVPQAQFMVTPHPLQFPQGGGSDQTTG</sequence>
<dbReference type="InterPro" id="IPR012677">
    <property type="entry name" value="Nucleotide-bd_a/b_plait_sf"/>
</dbReference>
<protein>
    <recommendedName>
        <fullName evidence="4">RRM domain-containing protein</fullName>
    </recommendedName>
</protein>
<dbReference type="GO" id="GO:0003723">
    <property type="term" value="F:RNA binding"/>
    <property type="evidence" value="ECO:0007669"/>
    <property type="project" value="UniProtKB-UniRule"/>
</dbReference>
<dbReference type="PROSITE" id="PS50102">
    <property type="entry name" value="RRM"/>
    <property type="match status" value="1"/>
</dbReference>
<accession>A0A7I8LDD8</accession>
<evidence type="ECO:0000256" key="1">
    <source>
        <dbReference type="ARBA" id="ARBA00022884"/>
    </source>
</evidence>
<dbReference type="PANTHER" id="PTHR11176:SF57">
    <property type="entry name" value="PROTEIN BOULE"/>
    <property type="match status" value="1"/>
</dbReference>
<dbReference type="OrthoDB" id="439808at2759"/>
<proteinExistence type="predicted"/>
<dbReference type="Pfam" id="PF00076">
    <property type="entry name" value="RRM_1"/>
    <property type="match status" value="1"/>
</dbReference>
<evidence type="ECO:0000313" key="5">
    <source>
        <dbReference type="EMBL" id="CAA7408023.1"/>
    </source>
</evidence>
<evidence type="ECO:0000256" key="2">
    <source>
        <dbReference type="PROSITE-ProRule" id="PRU00176"/>
    </source>
</evidence>
<organism evidence="5 6">
    <name type="scientific">Spirodela intermedia</name>
    <name type="common">Intermediate duckweed</name>
    <dbReference type="NCBI Taxonomy" id="51605"/>
    <lineage>
        <taxon>Eukaryota</taxon>
        <taxon>Viridiplantae</taxon>
        <taxon>Streptophyta</taxon>
        <taxon>Embryophyta</taxon>
        <taxon>Tracheophyta</taxon>
        <taxon>Spermatophyta</taxon>
        <taxon>Magnoliopsida</taxon>
        <taxon>Liliopsida</taxon>
        <taxon>Araceae</taxon>
        <taxon>Lemnoideae</taxon>
        <taxon>Spirodela</taxon>
    </lineage>
</organism>
<dbReference type="AlphaFoldDB" id="A0A7I8LDD8"/>
<feature type="region of interest" description="Disordered" evidence="3">
    <location>
        <begin position="1"/>
        <end position="27"/>
    </location>
</feature>
<evidence type="ECO:0000313" key="6">
    <source>
        <dbReference type="Proteomes" id="UP000663760"/>
    </source>
</evidence>
<dbReference type="EMBL" id="LR746277">
    <property type="protein sequence ID" value="CAA7408023.1"/>
    <property type="molecule type" value="Genomic_DNA"/>
</dbReference>
<dbReference type="InterPro" id="IPR035979">
    <property type="entry name" value="RBD_domain_sf"/>
</dbReference>
<dbReference type="PANTHER" id="PTHR11176">
    <property type="entry name" value="BOULE-RELATED"/>
    <property type="match status" value="1"/>
</dbReference>
<evidence type="ECO:0000256" key="3">
    <source>
        <dbReference type="SAM" id="MobiDB-lite"/>
    </source>
</evidence>
<dbReference type="SMART" id="SM00360">
    <property type="entry name" value="RRM"/>
    <property type="match status" value="1"/>
</dbReference>
<evidence type="ECO:0000259" key="4">
    <source>
        <dbReference type="PROSITE" id="PS50102"/>
    </source>
</evidence>
<dbReference type="InterPro" id="IPR000504">
    <property type="entry name" value="RRM_dom"/>
</dbReference>
<dbReference type="Proteomes" id="UP000663760">
    <property type="component" value="Chromosome 14"/>
</dbReference>
<keyword evidence="1 2" id="KW-0694">RNA-binding</keyword>
<keyword evidence="6" id="KW-1185">Reference proteome</keyword>